<dbReference type="EMBL" id="CP013910">
    <property type="protein sequence ID" value="ALW90055.1"/>
    <property type="molecule type" value="Genomic_DNA"/>
</dbReference>
<evidence type="ECO:0000313" key="1">
    <source>
        <dbReference type="EMBL" id="ALW90055.1"/>
    </source>
</evidence>
<name>A0ABN4K9Y5_9DEIO</name>
<dbReference type="Proteomes" id="UP000060071">
    <property type="component" value="Chromosome"/>
</dbReference>
<keyword evidence="2" id="KW-1185">Reference proteome</keyword>
<protein>
    <submittedName>
        <fullName evidence="1">Uncharacterized protein</fullName>
    </submittedName>
</protein>
<reference evidence="1 2" key="1">
    <citation type="submission" date="2015-12" db="EMBL/GenBank/DDBJ databases">
        <authorList>
            <person name="Kim M.K."/>
            <person name="Srinivasan S."/>
            <person name="Lee J.-J."/>
            <person name="Kim K."/>
        </authorList>
    </citation>
    <scope>NUCLEOTIDE SEQUENCE [LARGE SCALE GENOMIC DNA]</scope>
    <source>
        <strain evidence="1 2">BM2</strain>
    </source>
</reference>
<gene>
    <name evidence="1" type="ORF">AUC44_15110</name>
</gene>
<organism evidence="1 2">
    <name type="scientific">Deinococcus actinosclerus</name>
    <dbReference type="NCBI Taxonomy" id="1768108"/>
    <lineage>
        <taxon>Bacteria</taxon>
        <taxon>Thermotogati</taxon>
        <taxon>Deinococcota</taxon>
        <taxon>Deinococci</taxon>
        <taxon>Deinococcales</taxon>
        <taxon>Deinococcaceae</taxon>
        <taxon>Deinococcus</taxon>
    </lineage>
</organism>
<accession>A0ABN4K9Y5</accession>
<proteinExistence type="predicted"/>
<evidence type="ECO:0000313" key="2">
    <source>
        <dbReference type="Proteomes" id="UP000060071"/>
    </source>
</evidence>
<sequence>MLSAQAQFAGFTRLPPHWLAIARQVPGFAGAYIDVKDRQPRLNLLVSPGSTPVPRSLLNEEEQTAARQGAVRVLPARFSLRQVAQALAARGDRAAYDPALNRVVIPGDAPLSGPTGLVVSEQTVRRESRLGVLTRVRTPVGSHLALDVRVANVGRWPVRVPGHCFTVILRVLDMTGREGGRAHSR</sequence>